<keyword evidence="4" id="KW-0862">Zinc</keyword>
<dbReference type="EMBL" id="CP157179">
    <property type="protein sequence ID" value="XBG30665.1"/>
    <property type="molecule type" value="Genomic_DNA"/>
</dbReference>
<evidence type="ECO:0000256" key="5">
    <source>
        <dbReference type="ARBA" id="ARBA00023049"/>
    </source>
</evidence>
<evidence type="ECO:0000256" key="2">
    <source>
        <dbReference type="ARBA" id="ARBA00022723"/>
    </source>
</evidence>
<evidence type="ECO:0000259" key="6">
    <source>
        <dbReference type="Pfam" id="PF14464"/>
    </source>
</evidence>
<reference evidence="7" key="1">
    <citation type="journal article" date="2019" name="Microbiol. Resour. Announc.">
        <title>Draft Genome Sequences of Five Environmental Bacterial Isolates That Degrade Polyethylene Terephthalate Plastic.</title>
        <authorList>
            <person name="Leon-Zayas R."/>
            <person name="Roberts C."/>
            <person name="Vague M."/>
            <person name="Mellies J.L."/>
        </authorList>
    </citation>
    <scope>NUCLEOTIDE SEQUENCE</scope>
    <source>
        <strain evidence="7">13.2</strain>
    </source>
</reference>
<evidence type="ECO:0000256" key="1">
    <source>
        <dbReference type="ARBA" id="ARBA00022670"/>
    </source>
</evidence>
<reference evidence="7" key="2">
    <citation type="submission" date="2024-05" db="EMBL/GenBank/DDBJ databases">
        <authorList>
            <person name="Mellies J."/>
            <person name="Newton I."/>
        </authorList>
    </citation>
    <scope>NUCLEOTIDE SEQUENCE</scope>
    <source>
        <strain evidence="7">13.2</strain>
    </source>
</reference>
<keyword evidence="5" id="KW-0482">Metalloprotease</keyword>
<dbReference type="InterPro" id="IPR028090">
    <property type="entry name" value="JAB_dom_prok"/>
</dbReference>
<dbReference type="GO" id="GO:0008237">
    <property type="term" value="F:metallopeptidase activity"/>
    <property type="evidence" value="ECO:0007669"/>
    <property type="project" value="UniProtKB-KW"/>
</dbReference>
<keyword evidence="1" id="KW-0645">Protease</keyword>
<protein>
    <submittedName>
        <fullName evidence="7">Mov34/MPN/PAD-1 family protein</fullName>
    </submittedName>
</protein>
<dbReference type="Gene3D" id="3.40.140.10">
    <property type="entry name" value="Cytidine Deaminase, domain 2"/>
    <property type="match status" value="1"/>
</dbReference>
<accession>A0AAU7BDU7</accession>
<feature type="domain" description="JAB" evidence="6">
    <location>
        <begin position="12"/>
        <end position="114"/>
    </location>
</feature>
<organism evidence="7">
    <name type="scientific">Pseudomonas sp. 13.2</name>
    <dbReference type="NCBI Taxonomy" id="3144665"/>
    <lineage>
        <taxon>Bacteria</taxon>
        <taxon>Pseudomonadati</taxon>
        <taxon>Pseudomonadota</taxon>
        <taxon>Gammaproteobacteria</taxon>
        <taxon>Pseudomonadales</taxon>
        <taxon>Pseudomonadaceae</taxon>
        <taxon>Pseudomonas</taxon>
    </lineage>
</organism>
<dbReference type="Pfam" id="PF14464">
    <property type="entry name" value="Prok-JAB"/>
    <property type="match status" value="1"/>
</dbReference>
<keyword evidence="3" id="KW-0378">Hydrolase</keyword>
<dbReference type="SUPFAM" id="SSF102712">
    <property type="entry name" value="JAB1/MPN domain"/>
    <property type="match status" value="1"/>
</dbReference>
<evidence type="ECO:0000313" key="7">
    <source>
        <dbReference type="EMBL" id="XBG30665.1"/>
    </source>
</evidence>
<sequence>MLDVICAYRQDGQKKHEAGGTLMGYRSGQHLHVLRATVPMPLDRRSRISFERLDPGHQLAVTKAWEESQGRIDYLGDWHTHPQLNPLPSGIDYTEWAKLGSTLDKPLLFMIVGERSKIFAAYHVDQKAISLTGGK</sequence>
<name>A0AAU7BDU7_9PSED</name>
<proteinExistence type="predicted"/>
<evidence type="ECO:0000256" key="3">
    <source>
        <dbReference type="ARBA" id="ARBA00022801"/>
    </source>
</evidence>
<gene>
    <name evidence="7" type="ORF">ABH853_18795</name>
</gene>
<dbReference type="AlphaFoldDB" id="A0AAU7BDU7"/>
<dbReference type="GO" id="GO:0006508">
    <property type="term" value="P:proteolysis"/>
    <property type="evidence" value="ECO:0007669"/>
    <property type="project" value="UniProtKB-KW"/>
</dbReference>
<dbReference type="GO" id="GO:0046872">
    <property type="term" value="F:metal ion binding"/>
    <property type="evidence" value="ECO:0007669"/>
    <property type="project" value="UniProtKB-KW"/>
</dbReference>
<keyword evidence="2" id="KW-0479">Metal-binding</keyword>
<evidence type="ECO:0000256" key="4">
    <source>
        <dbReference type="ARBA" id="ARBA00022833"/>
    </source>
</evidence>